<proteinExistence type="inferred from homology"/>
<keyword evidence="3 4" id="KW-0624">Polysaccharide degradation</keyword>
<reference evidence="5 6" key="1">
    <citation type="submission" date="2019-09" db="EMBL/GenBank/DDBJ databases">
        <authorList>
            <person name="Ou C."/>
        </authorList>
    </citation>
    <scope>NUCLEOTIDE SEQUENCE [LARGE SCALE GENOMIC DNA]</scope>
    <source>
        <strain evidence="5">S2</strain>
        <tissue evidence="5">Leaf</tissue>
    </source>
</reference>
<name>A0A5N5G1R4_9ROSA</name>
<keyword evidence="4" id="KW-0378">Hydrolase</keyword>
<dbReference type="GO" id="GO:0016161">
    <property type="term" value="F:beta-amylase activity"/>
    <property type="evidence" value="ECO:0007669"/>
    <property type="project" value="UniProtKB-EC"/>
</dbReference>
<dbReference type="InterPro" id="IPR017853">
    <property type="entry name" value="GH"/>
</dbReference>
<dbReference type="AlphaFoldDB" id="A0A5N5G1R4"/>
<evidence type="ECO:0000313" key="6">
    <source>
        <dbReference type="Proteomes" id="UP000327157"/>
    </source>
</evidence>
<protein>
    <recommendedName>
        <fullName evidence="4">Beta-amylase</fullName>
        <ecNumber evidence="4">3.2.1.2</ecNumber>
    </recommendedName>
</protein>
<accession>A0A5N5G1R4</accession>
<dbReference type="GO" id="GO:0000272">
    <property type="term" value="P:polysaccharide catabolic process"/>
    <property type="evidence" value="ECO:0007669"/>
    <property type="project" value="UniProtKB-KW"/>
</dbReference>
<dbReference type="OrthoDB" id="1717900at2759"/>
<dbReference type="SUPFAM" id="SSF51445">
    <property type="entry name" value="(Trans)glycosidases"/>
    <property type="match status" value="1"/>
</dbReference>
<keyword evidence="2 4" id="KW-0119">Carbohydrate metabolism</keyword>
<dbReference type="EMBL" id="SMOL01000559">
    <property type="protein sequence ID" value="KAB2607322.1"/>
    <property type="molecule type" value="Genomic_DNA"/>
</dbReference>
<dbReference type="InterPro" id="IPR001554">
    <property type="entry name" value="Glyco_hydro_14"/>
</dbReference>
<keyword evidence="6" id="KW-1185">Reference proteome</keyword>
<gene>
    <name evidence="5" type="ORF">D8674_007039</name>
</gene>
<dbReference type="Gene3D" id="3.20.20.80">
    <property type="entry name" value="Glycosidases"/>
    <property type="match status" value="1"/>
</dbReference>
<dbReference type="EC" id="3.2.1.2" evidence="4"/>
<evidence type="ECO:0000256" key="3">
    <source>
        <dbReference type="ARBA" id="ARBA00023326"/>
    </source>
</evidence>
<comment type="catalytic activity">
    <reaction evidence="4">
        <text>Hydrolysis of (1-&gt;4)-alpha-D-glucosidic linkages in polysaccharides so as to remove successive maltose units from the non-reducing ends of the chains.</text>
        <dbReference type="EC" id="3.2.1.2"/>
    </reaction>
</comment>
<dbReference type="PANTHER" id="PTHR31352">
    <property type="entry name" value="BETA-AMYLASE 1, CHLOROPLASTIC"/>
    <property type="match status" value="1"/>
</dbReference>
<keyword evidence="4" id="KW-0326">Glycosidase</keyword>
<sequence length="281" mass="32628">MRPTVRIDLFHLCFVIPSIPSRGSKIYLALESEAIMVRFHVVHERLGQALEDLFSIQTILALLHTFDISPSGFDEIQSTSYQIGCTDHYEVDILQTLYIALSHDCYYLFNQVMRKVRVSMYEYQLESMFVHHMRRIIVQMYMDLLLLDCAALKFWIGAISEDAPPVLPESPPPTAMAAQFVVVQYSSEIQLSLYSLRLSASLFFQVYFDYMRSFRVEFDEFFEEGMISEIEVGLGPCGELWYPSYPERHGWKYPGIGEFQNVQFCPVNCTMSFHISYVECI</sequence>
<evidence type="ECO:0000256" key="1">
    <source>
        <dbReference type="ARBA" id="ARBA00005652"/>
    </source>
</evidence>
<dbReference type="Pfam" id="PF01373">
    <property type="entry name" value="Glyco_hydro_14"/>
    <property type="match status" value="1"/>
</dbReference>
<reference evidence="5 6" key="3">
    <citation type="submission" date="2019-11" db="EMBL/GenBank/DDBJ databases">
        <title>A de novo genome assembly of a pear dwarfing rootstock.</title>
        <authorList>
            <person name="Wang F."/>
            <person name="Wang J."/>
            <person name="Li S."/>
            <person name="Zhang Y."/>
            <person name="Fang M."/>
            <person name="Ma L."/>
            <person name="Zhao Y."/>
            <person name="Jiang S."/>
        </authorList>
    </citation>
    <scope>NUCLEOTIDE SEQUENCE [LARGE SCALE GENOMIC DNA]</scope>
    <source>
        <strain evidence="5">S2</strain>
        <tissue evidence="5">Leaf</tissue>
    </source>
</reference>
<reference evidence="6" key="2">
    <citation type="submission" date="2019-10" db="EMBL/GenBank/DDBJ databases">
        <title>A de novo genome assembly of a pear dwarfing rootstock.</title>
        <authorList>
            <person name="Wang F."/>
            <person name="Wang J."/>
            <person name="Li S."/>
            <person name="Zhang Y."/>
            <person name="Fang M."/>
            <person name="Ma L."/>
            <person name="Zhao Y."/>
            <person name="Jiang S."/>
        </authorList>
    </citation>
    <scope>NUCLEOTIDE SEQUENCE [LARGE SCALE GENOMIC DNA]</scope>
</reference>
<dbReference type="Proteomes" id="UP000327157">
    <property type="component" value="Chromosome 11"/>
</dbReference>
<evidence type="ECO:0000313" key="5">
    <source>
        <dbReference type="EMBL" id="KAB2607322.1"/>
    </source>
</evidence>
<organism evidence="5 6">
    <name type="scientific">Pyrus ussuriensis x Pyrus communis</name>
    <dbReference type="NCBI Taxonomy" id="2448454"/>
    <lineage>
        <taxon>Eukaryota</taxon>
        <taxon>Viridiplantae</taxon>
        <taxon>Streptophyta</taxon>
        <taxon>Embryophyta</taxon>
        <taxon>Tracheophyta</taxon>
        <taxon>Spermatophyta</taxon>
        <taxon>Magnoliopsida</taxon>
        <taxon>eudicotyledons</taxon>
        <taxon>Gunneridae</taxon>
        <taxon>Pentapetalae</taxon>
        <taxon>rosids</taxon>
        <taxon>fabids</taxon>
        <taxon>Rosales</taxon>
        <taxon>Rosaceae</taxon>
        <taxon>Amygdaloideae</taxon>
        <taxon>Maleae</taxon>
        <taxon>Pyrus</taxon>
    </lineage>
</organism>
<comment type="similarity">
    <text evidence="1 4">Belongs to the glycosyl hydrolase 14 family.</text>
</comment>
<comment type="caution">
    <text evidence="5">The sequence shown here is derived from an EMBL/GenBank/DDBJ whole genome shotgun (WGS) entry which is preliminary data.</text>
</comment>
<dbReference type="PANTHER" id="PTHR31352:SF47">
    <property type="entry name" value="BETA-AMYLASE 7"/>
    <property type="match status" value="1"/>
</dbReference>
<evidence type="ECO:0000256" key="2">
    <source>
        <dbReference type="ARBA" id="ARBA00023277"/>
    </source>
</evidence>
<evidence type="ECO:0000256" key="4">
    <source>
        <dbReference type="RuleBase" id="RU000509"/>
    </source>
</evidence>